<dbReference type="PANTHER" id="PTHR10366">
    <property type="entry name" value="NAD DEPENDENT EPIMERASE/DEHYDRATASE"/>
    <property type="match status" value="1"/>
</dbReference>
<dbReference type="GO" id="GO:0016616">
    <property type="term" value="F:oxidoreductase activity, acting on the CH-OH group of donors, NAD or NADP as acceptor"/>
    <property type="evidence" value="ECO:0007669"/>
    <property type="project" value="TreeGrafter"/>
</dbReference>
<dbReference type="PANTHER" id="PTHR10366:SF564">
    <property type="entry name" value="STEROL-4-ALPHA-CARBOXYLATE 3-DEHYDROGENASE, DECARBOXYLATING"/>
    <property type="match status" value="1"/>
</dbReference>
<dbReference type="AlphaFoldDB" id="A0A8H3HC06"/>
<comment type="similarity">
    <text evidence="2">Belongs to the NAD(P)-dependent epimerase/dehydratase family. Dihydroflavonol-4-reductase subfamily.</text>
</comment>
<evidence type="ECO:0000313" key="5">
    <source>
        <dbReference type="Proteomes" id="UP000663888"/>
    </source>
</evidence>
<sequence>MPSVTAPAKILITGVNSYVGAHVAQDLLDRGFTVVGTVRSSAKGDDIARCFLQYGDRFNYTVVEDISQPETFDQVLSAGNFDGVAHVAAPVPRPGLSDPSKDGALQGIFNASVEGNLNLLRSVKEHGHTVKRVVITSSSFAALQFQPGIKHTEAHWNDESIRVVEEKGEAATAIEHYAASKSLAERGAWKFMQDNKAKVNFDLVTVLPVPIIGAPVDEKMPHEQLGNVTILFDRLKLLGEGSPLSEISTSIVHVKDVAALHSESFIQPDAAGHRVIGAAADPSWQDIYDALNEEPAFPGVPKGNPGLGSRPDDKSLLWDASFARSLLGRNLIGARAAVRESASYCEAQGLEFVRA</sequence>
<dbReference type="InterPro" id="IPR036291">
    <property type="entry name" value="NAD(P)-bd_dom_sf"/>
</dbReference>
<dbReference type="InterPro" id="IPR050425">
    <property type="entry name" value="NAD(P)_dehydrat-like"/>
</dbReference>
<dbReference type="Gene3D" id="3.40.50.720">
    <property type="entry name" value="NAD(P)-binding Rossmann-like Domain"/>
    <property type="match status" value="1"/>
</dbReference>
<dbReference type="InterPro" id="IPR001509">
    <property type="entry name" value="Epimerase_deHydtase"/>
</dbReference>
<dbReference type="OrthoDB" id="3096761at2759"/>
<keyword evidence="1" id="KW-0560">Oxidoreductase</keyword>
<evidence type="ECO:0000313" key="4">
    <source>
        <dbReference type="EMBL" id="CAE6495248.1"/>
    </source>
</evidence>
<name>A0A8H3HC06_9AGAM</name>
<dbReference type="SUPFAM" id="SSF51735">
    <property type="entry name" value="NAD(P)-binding Rossmann-fold domains"/>
    <property type="match status" value="1"/>
</dbReference>
<dbReference type="Proteomes" id="UP000663888">
    <property type="component" value="Unassembled WGS sequence"/>
</dbReference>
<reference evidence="4" key="1">
    <citation type="submission" date="2021-01" db="EMBL/GenBank/DDBJ databases">
        <authorList>
            <person name="Kaushik A."/>
        </authorList>
    </citation>
    <scope>NUCLEOTIDE SEQUENCE</scope>
    <source>
        <strain evidence="4">AG4-R118</strain>
    </source>
</reference>
<organism evidence="4 5">
    <name type="scientific">Rhizoctonia solani</name>
    <dbReference type="NCBI Taxonomy" id="456999"/>
    <lineage>
        <taxon>Eukaryota</taxon>
        <taxon>Fungi</taxon>
        <taxon>Dikarya</taxon>
        <taxon>Basidiomycota</taxon>
        <taxon>Agaricomycotina</taxon>
        <taxon>Agaricomycetes</taxon>
        <taxon>Cantharellales</taxon>
        <taxon>Ceratobasidiaceae</taxon>
        <taxon>Rhizoctonia</taxon>
    </lineage>
</organism>
<dbReference type="EMBL" id="CAJMWX010001541">
    <property type="protein sequence ID" value="CAE6495248.1"/>
    <property type="molecule type" value="Genomic_DNA"/>
</dbReference>
<comment type="caution">
    <text evidence="4">The sequence shown here is derived from an EMBL/GenBank/DDBJ whole genome shotgun (WGS) entry which is preliminary data.</text>
</comment>
<dbReference type="Pfam" id="PF01370">
    <property type="entry name" value="Epimerase"/>
    <property type="match status" value="1"/>
</dbReference>
<evidence type="ECO:0000256" key="2">
    <source>
        <dbReference type="ARBA" id="ARBA00023445"/>
    </source>
</evidence>
<feature type="domain" description="NAD-dependent epimerase/dehydratase" evidence="3">
    <location>
        <begin position="10"/>
        <end position="262"/>
    </location>
</feature>
<evidence type="ECO:0000256" key="1">
    <source>
        <dbReference type="ARBA" id="ARBA00023002"/>
    </source>
</evidence>
<protein>
    <recommendedName>
        <fullName evidence="3">NAD-dependent epimerase/dehydratase domain-containing protein</fullName>
    </recommendedName>
</protein>
<accession>A0A8H3HC06</accession>
<proteinExistence type="inferred from homology"/>
<evidence type="ECO:0000259" key="3">
    <source>
        <dbReference type="Pfam" id="PF01370"/>
    </source>
</evidence>
<gene>
    <name evidence="4" type="ORF">RDB_LOCUS146049</name>
</gene>